<dbReference type="RefSeq" id="WP_229686240.1">
    <property type="nucleotide sequence ID" value="NZ_BMMK01000008.1"/>
</dbReference>
<protein>
    <submittedName>
        <fullName evidence="2">Uncharacterized protein</fullName>
    </submittedName>
</protein>
<evidence type="ECO:0000313" key="3">
    <source>
        <dbReference type="Proteomes" id="UP000637578"/>
    </source>
</evidence>
<feature type="region of interest" description="Disordered" evidence="1">
    <location>
        <begin position="28"/>
        <end position="65"/>
    </location>
</feature>
<reference evidence="2" key="1">
    <citation type="journal article" date="2014" name="Int. J. Syst. Evol. Microbiol.">
        <title>Complete genome sequence of Corynebacterium casei LMG S-19264T (=DSM 44701T), isolated from a smear-ripened cheese.</title>
        <authorList>
            <consortium name="US DOE Joint Genome Institute (JGI-PGF)"/>
            <person name="Walter F."/>
            <person name="Albersmeier A."/>
            <person name="Kalinowski J."/>
            <person name="Ruckert C."/>
        </authorList>
    </citation>
    <scope>NUCLEOTIDE SEQUENCE</scope>
    <source>
        <strain evidence="2">CGMCC 4.5737</strain>
    </source>
</reference>
<keyword evidence="3" id="KW-1185">Reference proteome</keyword>
<name>A0A8J3CD73_9PSEU</name>
<reference evidence="2" key="2">
    <citation type="submission" date="2020-09" db="EMBL/GenBank/DDBJ databases">
        <authorList>
            <person name="Sun Q."/>
            <person name="Zhou Y."/>
        </authorList>
    </citation>
    <scope>NUCLEOTIDE SEQUENCE</scope>
    <source>
        <strain evidence="2">CGMCC 4.5737</strain>
    </source>
</reference>
<proteinExistence type="predicted"/>
<evidence type="ECO:0000256" key="1">
    <source>
        <dbReference type="SAM" id="MobiDB-lite"/>
    </source>
</evidence>
<dbReference type="AlphaFoldDB" id="A0A8J3CD73"/>
<evidence type="ECO:0000313" key="2">
    <source>
        <dbReference type="EMBL" id="GGM50265.1"/>
    </source>
</evidence>
<comment type="caution">
    <text evidence="2">The sequence shown here is derived from an EMBL/GenBank/DDBJ whole genome shotgun (WGS) entry which is preliminary data.</text>
</comment>
<organism evidence="2 3">
    <name type="scientific">Longimycelium tulufanense</name>
    <dbReference type="NCBI Taxonomy" id="907463"/>
    <lineage>
        <taxon>Bacteria</taxon>
        <taxon>Bacillati</taxon>
        <taxon>Actinomycetota</taxon>
        <taxon>Actinomycetes</taxon>
        <taxon>Pseudonocardiales</taxon>
        <taxon>Pseudonocardiaceae</taxon>
        <taxon>Longimycelium</taxon>
    </lineage>
</organism>
<gene>
    <name evidence="2" type="ORF">GCM10012275_21400</name>
</gene>
<accession>A0A8J3CD73</accession>
<sequence>MFDWTFDGVRAEVAYRREMMAAVAASANLHRPPRWWDQPRPGGDSEDEDPELGPELALVSQPCPA</sequence>
<dbReference type="Proteomes" id="UP000637578">
    <property type="component" value="Unassembled WGS sequence"/>
</dbReference>
<dbReference type="EMBL" id="BMMK01000008">
    <property type="protein sequence ID" value="GGM50265.1"/>
    <property type="molecule type" value="Genomic_DNA"/>
</dbReference>